<dbReference type="GO" id="GO:0016604">
    <property type="term" value="C:nuclear body"/>
    <property type="evidence" value="ECO:0007669"/>
    <property type="project" value="TreeGrafter"/>
</dbReference>
<dbReference type="Gene3D" id="1.10.10.60">
    <property type="entry name" value="Homeodomain-like"/>
    <property type="match status" value="1"/>
</dbReference>
<dbReference type="InterPro" id="IPR044822">
    <property type="entry name" value="Myb_DNA-bind_4"/>
</dbReference>
<dbReference type="PANTHER" id="PTHR22666:SF3">
    <property type="entry name" value="MYB_SANT-LIKE DNA-BINDING DOMAIN-CONTAINING PROTEIN 1"/>
    <property type="match status" value="1"/>
</dbReference>
<dbReference type="AlphaFoldDB" id="A0A6J2TIJ7"/>
<sequence length="274" mass="32016">MKICCKTNSNTYAIVECKRNKPKMKGRQKRRKWDYDEEERFLEVWKRYLTELRGERKHAHVYRDMAAEFQDLGIEVKLAEIKPKMESLKRKFKTERDAEKPSRWEFYEQMAEIVGPLEAVKFEAFSDEPSISSSARSLDSDYFEEGSTKRHTEAVNKSTSNVGLVTSTEEICKSNGTLEDFEELYDDESTSDEPPVKKIKKEQRKDTIDSNKAINQYEDEKPDTHTRGPDKETFGELVTKELEMLDTDLLILAKRKIYSIICDIQIAQLQRNEG</sequence>
<dbReference type="OrthoDB" id="691673at2759"/>
<evidence type="ECO:0000256" key="1">
    <source>
        <dbReference type="SAM" id="MobiDB-lite"/>
    </source>
</evidence>
<keyword evidence="3" id="KW-1185">Reference proteome</keyword>
<feature type="domain" description="Myb/SANT-like DNA-binding" evidence="2">
    <location>
        <begin position="30"/>
        <end position="113"/>
    </location>
</feature>
<evidence type="ECO:0000259" key="2">
    <source>
        <dbReference type="Pfam" id="PF13837"/>
    </source>
</evidence>
<dbReference type="GeneID" id="115625083"/>
<accession>A0A6J2TIJ7</accession>
<dbReference type="GO" id="GO:0045893">
    <property type="term" value="P:positive regulation of DNA-templated transcription"/>
    <property type="evidence" value="ECO:0007669"/>
    <property type="project" value="TreeGrafter"/>
</dbReference>
<dbReference type="Proteomes" id="UP000504634">
    <property type="component" value="Unplaced"/>
</dbReference>
<evidence type="ECO:0000313" key="4">
    <source>
        <dbReference type="RefSeq" id="XP_030375834.1"/>
    </source>
</evidence>
<name>A0A6J2TIJ7_DROLE</name>
<protein>
    <submittedName>
        <fullName evidence="4">Uncharacterized protein LOC115625083</fullName>
    </submittedName>
</protein>
<dbReference type="Pfam" id="PF13837">
    <property type="entry name" value="Myb_DNA-bind_4"/>
    <property type="match status" value="1"/>
</dbReference>
<dbReference type="PANTHER" id="PTHR22666">
    <property type="entry name" value="MYB_SANT-LIKE DNA-BINDING DOMAIN-CONTAINING PROTEIN 1"/>
    <property type="match status" value="1"/>
</dbReference>
<feature type="region of interest" description="Disordered" evidence="1">
    <location>
        <begin position="185"/>
        <end position="232"/>
    </location>
</feature>
<gene>
    <name evidence="4" type="primary">LOC115625083</name>
</gene>
<organism evidence="3 4">
    <name type="scientific">Drosophila lebanonensis</name>
    <name type="common">Fruit fly</name>
    <name type="synonym">Scaptodrosophila lebanonensis</name>
    <dbReference type="NCBI Taxonomy" id="7225"/>
    <lineage>
        <taxon>Eukaryota</taxon>
        <taxon>Metazoa</taxon>
        <taxon>Ecdysozoa</taxon>
        <taxon>Arthropoda</taxon>
        <taxon>Hexapoda</taxon>
        <taxon>Insecta</taxon>
        <taxon>Pterygota</taxon>
        <taxon>Neoptera</taxon>
        <taxon>Endopterygota</taxon>
        <taxon>Diptera</taxon>
        <taxon>Brachycera</taxon>
        <taxon>Muscomorpha</taxon>
        <taxon>Ephydroidea</taxon>
        <taxon>Drosophilidae</taxon>
        <taxon>Scaptodrosophila</taxon>
    </lineage>
</organism>
<reference evidence="4" key="1">
    <citation type="submission" date="2025-08" db="UniProtKB">
        <authorList>
            <consortium name="RefSeq"/>
        </authorList>
    </citation>
    <scope>IDENTIFICATION</scope>
    <source>
        <strain evidence="4">11010-0011.00</strain>
        <tissue evidence="4">Whole body</tissue>
    </source>
</reference>
<dbReference type="RefSeq" id="XP_030375834.1">
    <property type="nucleotide sequence ID" value="XM_030519974.1"/>
</dbReference>
<dbReference type="InterPro" id="IPR026095">
    <property type="entry name" value="Myb/SANT-like_DNA-bd_dom_prot"/>
</dbReference>
<proteinExistence type="predicted"/>
<evidence type="ECO:0000313" key="3">
    <source>
        <dbReference type="Proteomes" id="UP000504634"/>
    </source>
</evidence>
<feature type="compositionally biased region" description="Basic and acidic residues" evidence="1">
    <location>
        <begin position="218"/>
        <end position="232"/>
    </location>
</feature>